<evidence type="ECO:0000259" key="13">
    <source>
        <dbReference type="PROSITE" id="PS50972"/>
    </source>
</evidence>
<evidence type="ECO:0000256" key="3">
    <source>
        <dbReference type="ARBA" id="ARBA00004763"/>
    </source>
</evidence>
<keyword evidence="10 12" id="KW-0289">Folate biosynthesis</keyword>
<evidence type="ECO:0000256" key="8">
    <source>
        <dbReference type="ARBA" id="ARBA00022723"/>
    </source>
</evidence>
<keyword evidence="15" id="KW-1185">Reference proteome</keyword>
<comment type="similarity">
    <text evidence="4 12">Belongs to the DHPS family.</text>
</comment>
<dbReference type="PROSITE" id="PS50972">
    <property type="entry name" value="PTERIN_BINDING"/>
    <property type="match status" value="1"/>
</dbReference>
<keyword evidence="9 12" id="KW-0460">Magnesium</keyword>
<dbReference type="PROSITE" id="PS00792">
    <property type="entry name" value="DHPS_1"/>
    <property type="match status" value="1"/>
</dbReference>
<keyword evidence="7 12" id="KW-0808">Transferase</keyword>
<dbReference type="InterPro" id="IPR006390">
    <property type="entry name" value="DHP_synth_dom"/>
</dbReference>
<dbReference type="InterPro" id="IPR045031">
    <property type="entry name" value="DHP_synth-like"/>
</dbReference>
<evidence type="ECO:0000313" key="15">
    <source>
        <dbReference type="Proteomes" id="UP000029713"/>
    </source>
</evidence>
<dbReference type="EMBL" id="JPMX01000022">
    <property type="protein sequence ID" value="KGH47455.1"/>
    <property type="molecule type" value="Genomic_DNA"/>
</dbReference>
<dbReference type="CDD" id="cd00739">
    <property type="entry name" value="DHPS"/>
    <property type="match status" value="1"/>
</dbReference>
<evidence type="ECO:0000313" key="14">
    <source>
        <dbReference type="EMBL" id="KGH47455.1"/>
    </source>
</evidence>
<dbReference type="NCBIfam" id="TIGR01496">
    <property type="entry name" value="DHPS"/>
    <property type="match status" value="1"/>
</dbReference>
<dbReference type="RefSeq" id="WP_036334580.1">
    <property type="nucleotide sequence ID" value="NZ_JPMX01000022.1"/>
</dbReference>
<reference evidence="14 15" key="1">
    <citation type="submission" date="2014-07" db="EMBL/GenBank/DDBJ databases">
        <title>Biosystematic studies on Modestobacter strains isolated from extreme hyper-arid desert soil and from historic building.</title>
        <authorList>
            <person name="Bukarasam K."/>
            <person name="Bull A."/>
            <person name="Girard G."/>
            <person name="van Wezel G."/>
            <person name="Goodfellow M."/>
        </authorList>
    </citation>
    <scope>NUCLEOTIDE SEQUENCE [LARGE SCALE GENOMIC DNA]</scope>
    <source>
        <strain evidence="14 15">KNN45-2b</strain>
    </source>
</reference>
<evidence type="ECO:0000256" key="9">
    <source>
        <dbReference type="ARBA" id="ARBA00022842"/>
    </source>
</evidence>
<dbReference type="GO" id="GO:0004156">
    <property type="term" value="F:dihydropteroate synthase activity"/>
    <property type="evidence" value="ECO:0007669"/>
    <property type="project" value="UniProtKB-EC"/>
</dbReference>
<evidence type="ECO:0000256" key="6">
    <source>
        <dbReference type="ARBA" id="ARBA00016919"/>
    </source>
</evidence>
<dbReference type="PANTHER" id="PTHR20941:SF1">
    <property type="entry name" value="FOLIC ACID SYNTHESIS PROTEIN FOL1"/>
    <property type="match status" value="1"/>
</dbReference>
<dbReference type="InterPro" id="IPR000489">
    <property type="entry name" value="Pterin-binding_dom"/>
</dbReference>
<dbReference type="SUPFAM" id="SSF51717">
    <property type="entry name" value="Dihydropteroate synthetase-like"/>
    <property type="match status" value="1"/>
</dbReference>
<comment type="function">
    <text evidence="12">Catalyzes the condensation of para-aminobenzoate (pABA) with 6-hydroxymethyl-7,8-dihydropterin diphosphate (DHPt-PP) to form 7,8-dihydropteroate (H2Pte), the immediate precursor of folate derivatives.</text>
</comment>
<evidence type="ECO:0000256" key="11">
    <source>
        <dbReference type="ARBA" id="ARBA00030193"/>
    </source>
</evidence>
<dbReference type="AlphaFoldDB" id="A0A098YAM5"/>
<dbReference type="PANTHER" id="PTHR20941">
    <property type="entry name" value="FOLATE SYNTHESIS PROTEINS"/>
    <property type="match status" value="1"/>
</dbReference>
<comment type="catalytic activity">
    <reaction evidence="1">
        <text>(7,8-dihydropterin-6-yl)methyl diphosphate + 4-aminobenzoate = 7,8-dihydropteroate + diphosphate</text>
        <dbReference type="Rhea" id="RHEA:19949"/>
        <dbReference type="ChEBI" id="CHEBI:17836"/>
        <dbReference type="ChEBI" id="CHEBI:17839"/>
        <dbReference type="ChEBI" id="CHEBI:33019"/>
        <dbReference type="ChEBI" id="CHEBI:72950"/>
        <dbReference type="EC" id="2.5.1.15"/>
    </reaction>
</comment>
<proteinExistence type="inferred from homology"/>
<evidence type="ECO:0000256" key="1">
    <source>
        <dbReference type="ARBA" id="ARBA00000012"/>
    </source>
</evidence>
<dbReference type="UniPathway" id="UPA00077">
    <property type="reaction ID" value="UER00156"/>
</dbReference>
<dbReference type="GO" id="GO:0005829">
    <property type="term" value="C:cytosol"/>
    <property type="evidence" value="ECO:0007669"/>
    <property type="project" value="TreeGrafter"/>
</dbReference>
<accession>A0A098YAM5</accession>
<organism evidence="14 15">
    <name type="scientific">Modestobacter caceresii</name>
    <dbReference type="NCBI Taxonomy" id="1522368"/>
    <lineage>
        <taxon>Bacteria</taxon>
        <taxon>Bacillati</taxon>
        <taxon>Actinomycetota</taxon>
        <taxon>Actinomycetes</taxon>
        <taxon>Geodermatophilales</taxon>
        <taxon>Geodermatophilaceae</taxon>
        <taxon>Modestobacter</taxon>
    </lineage>
</organism>
<protein>
    <recommendedName>
        <fullName evidence="6 12">Dihydropteroate synthase</fullName>
        <shortName evidence="12">DHPS</shortName>
        <ecNumber evidence="5 12">2.5.1.15</ecNumber>
    </recommendedName>
    <alternativeName>
        <fullName evidence="11 12">Dihydropteroate pyrophosphorylase</fullName>
    </alternativeName>
</protein>
<comment type="cofactor">
    <cofactor evidence="2 12">
        <name>Mg(2+)</name>
        <dbReference type="ChEBI" id="CHEBI:18420"/>
    </cofactor>
</comment>
<gene>
    <name evidence="14" type="ORF">IN07_06895</name>
</gene>
<evidence type="ECO:0000256" key="10">
    <source>
        <dbReference type="ARBA" id="ARBA00022909"/>
    </source>
</evidence>
<dbReference type="EC" id="2.5.1.15" evidence="5 12"/>
<evidence type="ECO:0000256" key="7">
    <source>
        <dbReference type="ARBA" id="ARBA00022679"/>
    </source>
</evidence>
<dbReference type="GO" id="GO:0046656">
    <property type="term" value="P:folic acid biosynthetic process"/>
    <property type="evidence" value="ECO:0007669"/>
    <property type="project" value="UniProtKB-KW"/>
</dbReference>
<evidence type="ECO:0000256" key="4">
    <source>
        <dbReference type="ARBA" id="ARBA00009503"/>
    </source>
</evidence>
<dbReference type="Pfam" id="PF00809">
    <property type="entry name" value="Pterin_bind"/>
    <property type="match status" value="1"/>
</dbReference>
<dbReference type="Proteomes" id="UP000029713">
    <property type="component" value="Unassembled WGS sequence"/>
</dbReference>
<evidence type="ECO:0000256" key="2">
    <source>
        <dbReference type="ARBA" id="ARBA00001946"/>
    </source>
</evidence>
<comment type="caution">
    <text evidence="14">The sequence shown here is derived from an EMBL/GenBank/DDBJ whole genome shotgun (WGS) entry which is preliminary data.</text>
</comment>
<dbReference type="GO" id="GO:0046872">
    <property type="term" value="F:metal ion binding"/>
    <property type="evidence" value="ECO:0007669"/>
    <property type="project" value="UniProtKB-KW"/>
</dbReference>
<dbReference type="FunFam" id="3.20.20.20:FF:000006">
    <property type="entry name" value="Dihydropteroate synthase"/>
    <property type="match status" value="1"/>
</dbReference>
<comment type="pathway">
    <text evidence="3 12">Cofactor biosynthesis; tetrahydrofolate biosynthesis; 7,8-dihydrofolate from 2-amino-4-hydroxy-6-hydroxymethyl-7,8-dihydropteridine diphosphate and 4-aminobenzoate: step 1/2.</text>
</comment>
<feature type="domain" description="Pterin-binding" evidence="13">
    <location>
        <begin position="11"/>
        <end position="269"/>
    </location>
</feature>
<dbReference type="STRING" id="1522368.IN07_06895"/>
<sequence>MSSSLPRPGRCLVMGVLNVTPDSFSDGGCYADAGAAITHGLEMHAAGADYVDVGGESTRPGADRVDAAEECRRGVPVVRELADAGVRVSVDTTRAEVAAAALEAGAVLVNDVSGGLADEGMARLVAETGVPWVLMHWRGHSREMYAAARYGDVVTEVGAELTARVEDVVAAGVDPAQLVLDPGLGFAKNAEHNWALLAGLDRLVALGLPVLVGASRKTFLGRLLAGPGGELRPVEGREAATLAISVLAAQAGAWGVRVHDPVQSLDAIATLAAVRAAAGAGGARG</sequence>
<dbReference type="InterPro" id="IPR011005">
    <property type="entry name" value="Dihydropteroate_synth-like_sf"/>
</dbReference>
<dbReference type="Gene3D" id="3.20.20.20">
    <property type="entry name" value="Dihydropteroate synthase-like"/>
    <property type="match status" value="1"/>
</dbReference>
<evidence type="ECO:0000256" key="5">
    <source>
        <dbReference type="ARBA" id="ARBA00012458"/>
    </source>
</evidence>
<dbReference type="GO" id="GO:0046654">
    <property type="term" value="P:tetrahydrofolate biosynthetic process"/>
    <property type="evidence" value="ECO:0007669"/>
    <property type="project" value="UniProtKB-UniPathway"/>
</dbReference>
<keyword evidence="8 12" id="KW-0479">Metal-binding</keyword>
<evidence type="ECO:0000256" key="12">
    <source>
        <dbReference type="RuleBase" id="RU361205"/>
    </source>
</evidence>
<name>A0A098YAM5_9ACTN</name>